<evidence type="ECO:0000313" key="2">
    <source>
        <dbReference type="EMBL" id="QXH51821.1"/>
    </source>
</evidence>
<evidence type="ECO:0000256" key="1">
    <source>
        <dbReference type="SAM" id="Phobius"/>
    </source>
</evidence>
<feature type="transmembrane region" description="Helical" evidence="1">
    <location>
        <begin position="66"/>
        <end position="85"/>
    </location>
</feature>
<evidence type="ECO:0000313" key="3">
    <source>
        <dbReference type="Proteomes" id="UP001046350"/>
    </source>
</evidence>
<keyword evidence="3" id="KW-1185">Reference proteome</keyword>
<feature type="transmembrane region" description="Helical" evidence="1">
    <location>
        <begin position="34"/>
        <end position="54"/>
    </location>
</feature>
<feature type="transmembrane region" description="Helical" evidence="1">
    <location>
        <begin position="137"/>
        <end position="161"/>
    </location>
</feature>
<feature type="transmembrane region" description="Helical" evidence="1">
    <location>
        <begin position="203"/>
        <end position="230"/>
    </location>
</feature>
<dbReference type="RefSeq" id="WP_217841321.1">
    <property type="nucleotide sequence ID" value="NZ_CP077076.1"/>
</dbReference>
<feature type="transmembrane region" description="Helical" evidence="1">
    <location>
        <begin position="173"/>
        <end position="191"/>
    </location>
</feature>
<organism evidence="2 3">
    <name type="scientific">Pseudomonas fakonensis</name>
    <dbReference type="NCBI Taxonomy" id="2842355"/>
    <lineage>
        <taxon>Bacteria</taxon>
        <taxon>Pseudomonadati</taxon>
        <taxon>Pseudomonadota</taxon>
        <taxon>Gammaproteobacteria</taxon>
        <taxon>Pseudomonadales</taxon>
        <taxon>Pseudomonadaceae</taxon>
        <taxon>Pseudomonas</taxon>
    </lineage>
</organism>
<feature type="transmembrane region" description="Helical" evidence="1">
    <location>
        <begin position="242"/>
        <end position="263"/>
    </location>
</feature>
<sequence>MPAPSRSLLFYIAIGLFQGLTALGLIALRSHDVWLGLGLPVAICIAVGVAGINLQLLGSLRGLRGAGWLVLALALLVSAVGGRLFNHGDGQGFMQQSWYLAAVGLVYIFAAFILAWPHREGLRPRYQDLFKHAWNNVFIVLLALLLTGLFWSLVWLCSGLFQMVGITLVKDAMSGPVFLWLVLPVVFSLGMRMGRENEKVIGLLRGILLTLCRFLLPLSALIAVVFTLTLPFTGLQPVWDTGYSTALLLTLAGINLFMVNGVFQDGQQGQVYVAPLKRLVEASLLCMPVLVGLAAYASWLRIDQYGLTPYRILAALLVTVMGLHALAALWAVLASRRSWLHTLQVSNPWVALISAVLVLAYYTPLLDPYALSTKSQVQRLLDGRTAVADFDASALYWHLGAPGRAAMADLEAQLEGDQLLDHARREQLRKQLAQLNKPYQPQQRGPNVEWLGPAQPDAQALEQMVTAPGQCNGKGCLLWGVDMDGDGRNEVLLIPRHTYASRLTLFAAEGGWHRVGDYWFDHESTDELVRLVREGQLKPVTPRYSTLKLDGVELDFTPR</sequence>
<keyword evidence="1" id="KW-1133">Transmembrane helix</keyword>
<feature type="transmembrane region" description="Helical" evidence="1">
    <location>
        <begin position="7"/>
        <end position="28"/>
    </location>
</feature>
<dbReference type="InterPro" id="IPR025291">
    <property type="entry name" value="DUF4153"/>
</dbReference>
<name>A0ABX8N7T9_9PSED</name>
<protein>
    <submittedName>
        <fullName evidence="2">DUF4153 domain-containing protein</fullName>
    </submittedName>
</protein>
<accession>A0ABX8N7T9</accession>
<feature type="transmembrane region" description="Helical" evidence="1">
    <location>
        <begin position="284"/>
        <end position="300"/>
    </location>
</feature>
<keyword evidence="1" id="KW-0472">Membrane</keyword>
<feature type="transmembrane region" description="Helical" evidence="1">
    <location>
        <begin position="97"/>
        <end position="116"/>
    </location>
</feature>
<dbReference type="EMBL" id="CP077076">
    <property type="protein sequence ID" value="QXH51821.1"/>
    <property type="molecule type" value="Genomic_DNA"/>
</dbReference>
<dbReference type="Pfam" id="PF13687">
    <property type="entry name" value="DUF4153"/>
    <property type="match status" value="1"/>
</dbReference>
<keyword evidence="1" id="KW-0812">Transmembrane</keyword>
<proteinExistence type="predicted"/>
<feature type="transmembrane region" description="Helical" evidence="1">
    <location>
        <begin position="345"/>
        <end position="363"/>
    </location>
</feature>
<reference evidence="2" key="1">
    <citation type="journal article" date="2021" name="Microorganisms">
        <title>The Ever-Expanding Pseudomonas Genus: Description of 43 New Species and Partition of the Pseudomonas putida Group.</title>
        <authorList>
            <person name="Girard L."/>
            <person name="Lood C."/>
            <person name="Hofte M."/>
            <person name="Vandamme P."/>
            <person name="Rokni-Zadeh H."/>
            <person name="van Noort V."/>
            <person name="Lavigne R."/>
            <person name="De Mot R."/>
        </authorList>
    </citation>
    <scope>NUCLEOTIDE SEQUENCE</scope>
    <source>
        <strain evidence="2">COW40</strain>
    </source>
</reference>
<dbReference type="Proteomes" id="UP001046350">
    <property type="component" value="Chromosome"/>
</dbReference>
<gene>
    <name evidence="2" type="ORF">KSS94_01330</name>
</gene>
<feature type="transmembrane region" description="Helical" evidence="1">
    <location>
        <begin position="312"/>
        <end position="333"/>
    </location>
</feature>